<dbReference type="Pfam" id="PF00126">
    <property type="entry name" value="HTH_1"/>
    <property type="match status" value="1"/>
</dbReference>
<gene>
    <name evidence="6" type="ORF">CEY11_05560</name>
</gene>
<dbReference type="OrthoDB" id="8583877at2"/>
<comment type="similarity">
    <text evidence="1">Belongs to the LysR transcriptional regulatory family.</text>
</comment>
<organism evidence="6 7">
    <name type="scientific">Candidimonas nitroreducens</name>
    <dbReference type="NCBI Taxonomy" id="683354"/>
    <lineage>
        <taxon>Bacteria</taxon>
        <taxon>Pseudomonadati</taxon>
        <taxon>Pseudomonadota</taxon>
        <taxon>Betaproteobacteria</taxon>
        <taxon>Burkholderiales</taxon>
        <taxon>Alcaligenaceae</taxon>
        <taxon>Candidimonas</taxon>
    </lineage>
</organism>
<evidence type="ECO:0000256" key="4">
    <source>
        <dbReference type="ARBA" id="ARBA00023163"/>
    </source>
</evidence>
<dbReference type="GO" id="GO:0003677">
    <property type="term" value="F:DNA binding"/>
    <property type="evidence" value="ECO:0007669"/>
    <property type="project" value="UniProtKB-KW"/>
</dbReference>
<dbReference type="InterPro" id="IPR036390">
    <property type="entry name" value="WH_DNA-bd_sf"/>
</dbReference>
<keyword evidence="3" id="KW-0238">DNA-binding</keyword>
<sequence length="305" mass="35603">METSEMRLFRAFLILMDERSVSRSAERLGLSQPATSHLLGRLREWFKDPLLIRSQAGMIPTGRALEIQEIVRDILAQHERLTRPVERFDPTVSQRTFVISASEFSERLLTPPLIWLLRREAPHVKVIVRPPDPERAYEMLENGSLDLRIAWLSTSFKSLRSTPLVHDRLVCLADKRHGETLSLKQFLTMPTVRTYNYNQTATRRIIDQALEKQGYKISWKFVVQNFQVVPDLLVDTDLMAILPFLLARLYIERRPLRIYEPPVRLPPVRYTAYWHERFQKDAEHKWLRNALVAAAKTLASKPARV</sequence>
<proteinExistence type="inferred from homology"/>
<dbReference type="SUPFAM" id="SSF46785">
    <property type="entry name" value="Winged helix' DNA-binding domain"/>
    <property type="match status" value="1"/>
</dbReference>
<dbReference type="Gene3D" id="1.10.10.10">
    <property type="entry name" value="Winged helix-like DNA-binding domain superfamily/Winged helix DNA-binding domain"/>
    <property type="match status" value="1"/>
</dbReference>
<dbReference type="InterPro" id="IPR005119">
    <property type="entry name" value="LysR_subst-bd"/>
</dbReference>
<comment type="caution">
    <text evidence="6">The sequence shown here is derived from an EMBL/GenBank/DDBJ whole genome shotgun (WGS) entry which is preliminary data.</text>
</comment>
<evidence type="ECO:0000313" key="7">
    <source>
        <dbReference type="Proteomes" id="UP000214603"/>
    </source>
</evidence>
<dbReference type="PROSITE" id="PS50931">
    <property type="entry name" value="HTH_LYSR"/>
    <property type="match status" value="1"/>
</dbReference>
<name>A0A225MW29_9BURK</name>
<accession>A0A225MW29</accession>
<protein>
    <submittedName>
        <fullName evidence="6">LysR family transcriptional regulator</fullName>
    </submittedName>
</protein>
<evidence type="ECO:0000256" key="3">
    <source>
        <dbReference type="ARBA" id="ARBA00023125"/>
    </source>
</evidence>
<dbReference type="GO" id="GO:0003700">
    <property type="term" value="F:DNA-binding transcription factor activity"/>
    <property type="evidence" value="ECO:0007669"/>
    <property type="project" value="InterPro"/>
</dbReference>
<dbReference type="Proteomes" id="UP000214603">
    <property type="component" value="Unassembled WGS sequence"/>
</dbReference>
<dbReference type="PANTHER" id="PTHR30118">
    <property type="entry name" value="HTH-TYPE TRANSCRIPTIONAL REGULATOR LEUO-RELATED"/>
    <property type="match status" value="1"/>
</dbReference>
<dbReference type="CDD" id="cd08417">
    <property type="entry name" value="PBP2_Nitroaromatics_like"/>
    <property type="match status" value="1"/>
</dbReference>
<dbReference type="Gene3D" id="3.40.190.10">
    <property type="entry name" value="Periplasmic binding protein-like II"/>
    <property type="match status" value="2"/>
</dbReference>
<reference evidence="7" key="1">
    <citation type="submission" date="2017-06" db="EMBL/GenBank/DDBJ databases">
        <title>Herbaspirillum phytohormonus sp. nov., isolated from the root nodule of Robinia pseudoacacia in lead-zinc mine.</title>
        <authorList>
            <person name="Fan M."/>
            <person name="Lin Y."/>
        </authorList>
    </citation>
    <scope>NUCLEOTIDE SEQUENCE [LARGE SCALE GENOMIC DNA]</scope>
    <source>
        <strain evidence="7">SC-089</strain>
    </source>
</reference>
<dbReference type="AlphaFoldDB" id="A0A225MW29"/>
<dbReference type="EMBL" id="NJIH01000003">
    <property type="protein sequence ID" value="OWT63781.1"/>
    <property type="molecule type" value="Genomic_DNA"/>
</dbReference>
<feature type="domain" description="HTH lysR-type" evidence="5">
    <location>
        <begin position="1"/>
        <end position="61"/>
    </location>
</feature>
<keyword evidence="4" id="KW-0804">Transcription</keyword>
<evidence type="ECO:0000256" key="1">
    <source>
        <dbReference type="ARBA" id="ARBA00009437"/>
    </source>
</evidence>
<dbReference type="RefSeq" id="WP_088602360.1">
    <property type="nucleotide sequence ID" value="NZ_NJIH01000003.1"/>
</dbReference>
<dbReference type="InterPro" id="IPR050389">
    <property type="entry name" value="LysR-type_TF"/>
</dbReference>
<dbReference type="InterPro" id="IPR037402">
    <property type="entry name" value="YidZ_PBP2"/>
</dbReference>
<evidence type="ECO:0000259" key="5">
    <source>
        <dbReference type="PROSITE" id="PS50931"/>
    </source>
</evidence>
<dbReference type="Pfam" id="PF03466">
    <property type="entry name" value="LysR_substrate"/>
    <property type="match status" value="1"/>
</dbReference>
<evidence type="ECO:0000313" key="6">
    <source>
        <dbReference type="EMBL" id="OWT63781.1"/>
    </source>
</evidence>
<dbReference type="InterPro" id="IPR036388">
    <property type="entry name" value="WH-like_DNA-bd_sf"/>
</dbReference>
<keyword evidence="2" id="KW-0805">Transcription regulation</keyword>
<keyword evidence="7" id="KW-1185">Reference proteome</keyword>
<dbReference type="PANTHER" id="PTHR30118:SF15">
    <property type="entry name" value="TRANSCRIPTIONAL REGULATORY PROTEIN"/>
    <property type="match status" value="1"/>
</dbReference>
<dbReference type="SUPFAM" id="SSF53850">
    <property type="entry name" value="Periplasmic binding protein-like II"/>
    <property type="match status" value="1"/>
</dbReference>
<dbReference type="InterPro" id="IPR000847">
    <property type="entry name" value="LysR_HTH_N"/>
</dbReference>
<evidence type="ECO:0000256" key="2">
    <source>
        <dbReference type="ARBA" id="ARBA00023015"/>
    </source>
</evidence>